<dbReference type="Proteomes" id="UP000298358">
    <property type="component" value="Unassembled WGS sequence"/>
</dbReference>
<keyword evidence="2" id="KW-1185">Reference proteome</keyword>
<dbReference type="Gene3D" id="3.20.20.80">
    <property type="entry name" value="Glycosidases"/>
    <property type="match status" value="1"/>
</dbReference>
<name>A0A4Y9FYJ0_9MICO</name>
<keyword evidence="1" id="KW-0624">Polysaccharide degradation</keyword>
<accession>A0A4Y9FYJ0</accession>
<dbReference type="GO" id="GO:0045493">
    <property type="term" value="P:xylan catabolic process"/>
    <property type="evidence" value="ECO:0007669"/>
    <property type="project" value="UniProtKB-KW"/>
</dbReference>
<sequence length="322" mass="36766">MSRGWTAGAVRDRLGFVSGMTWGWTGIRGTWATPAAEASLDALAEVGARWNCVTYAALQDKPSSTEIHWRDEPTVTDDEVRWAIRAARDRGQRVMLKPVVNCADGTWRAFIGFFEFDVPGEPGWADWWESYTEFILHHARIAQEESVELFVIGCEMVRADRREAEWRELVRRVREVYSGPITYNCDKYQEDRITWWDAVDVISASGYYPSGAWPAQLDRIEEVVRAHGKPFLFIECGCPSREGSAQRPNDWTFGGDADAQEQADYLAEMFAQAGARDWVDGFVLWDWPAQLYPREDALANRDYCMFGKPGATVVREFYDARS</sequence>
<dbReference type="OrthoDB" id="9773531at2"/>
<evidence type="ECO:0000313" key="1">
    <source>
        <dbReference type="EMBL" id="TFU33718.1"/>
    </source>
</evidence>
<dbReference type="InterPro" id="IPR055151">
    <property type="entry name" value="GH113"/>
</dbReference>
<keyword evidence="1" id="KW-0119">Carbohydrate metabolism</keyword>
<dbReference type="GO" id="GO:0016798">
    <property type="term" value="F:hydrolase activity, acting on glycosyl bonds"/>
    <property type="evidence" value="ECO:0007669"/>
    <property type="project" value="UniProtKB-KW"/>
</dbReference>
<dbReference type="InterPro" id="IPR017853">
    <property type="entry name" value="GH"/>
</dbReference>
<proteinExistence type="predicted"/>
<comment type="caution">
    <text evidence="1">The sequence shown here is derived from an EMBL/GenBank/DDBJ whole genome shotgun (WGS) entry which is preliminary data.</text>
</comment>
<organism evidence="1 2">
    <name type="scientific">Microbacterium paludicola</name>
    <dbReference type="NCBI Taxonomy" id="300019"/>
    <lineage>
        <taxon>Bacteria</taxon>
        <taxon>Bacillati</taxon>
        <taxon>Actinomycetota</taxon>
        <taxon>Actinomycetes</taxon>
        <taxon>Micrococcales</taxon>
        <taxon>Microbacteriaceae</taxon>
        <taxon>Microbacterium</taxon>
    </lineage>
</organism>
<dbReference type="RefSeq" id="WP_135113611.1">
    <property type="nucleotide sequence ID" value="NZ_JADGLL010000006.1"/>
</dbReference>
<dbReference type="AlphaFoldDB" id="A0A4Y9FYJ0"/>
<keyword evidence="1" id="KW-0378">Hydrolase</keyword>
<gene>
    <name evidence="1" type="ORF">E4U02_04535</name>
</gene>
<keyword evidence="1" id="KW-0858">Xylan degradation</keyword>
<dbReference type="SUPFAM" id="SSF51445">
    <property type="entry name" value="(Trans)glycosidases"/>
    <property type="match status" value="1"/>
</dbReference>
<keyword evidence="1" id="KW-0326">Glycosidase</keyword>
<reference evidence="1 2" key="1">
    <citation type="submission" date="2019-03" db="EMBL/GenBank/DDBJ databases">
        <title>Diversity of the mouse oral microbiome.</title>
        <authorList>
            <person name="Joseph S."/>
            <person name="Aduse-Opoku J."/>
            <person name="Curtis M."/>
            <person name="Wade W."/>
            <person name="Hashim A."/>
        </authorList>
    </citation>
    <scope>NUCLEOTIDE SEQUENCE [LARGE SCALE GENOMIC DNA]</scope>
    <source>
        <strain evidence="1 2">P1012</strain>
    </source>
</reference>
<protein>
    <submittedName>
        <fullName evidence="1">1,4-beta-xylanase</fullName>
    </submittedName>
</protein>
<evidence type="ECO:0000313" key="2">
    <source>
        <dbReference type="Proteomes" id="UP000298358"/>
    </source>
</evidence>
<dbReference type="EMBL" id="SPQB01000006">
    <property type="protein sequence ID" value="TFU33718.1"/>
    <property type="molecule type" value="Genomic_DNA"/>
</dbReference>
<dbReference type="Pfam" id="PF22612">
    <property type="entry name" value="GH113"/>
    <property type="match status" value="1"/>
</dbReference>